<evidence type="ECO:0000313" key="2">
    <source>
        <dbReference type="Proteomes" id="UP000245910"/>
    </source>
</evidence>
<proteinExistence type="predicted"/>
<dbReference type="OrthoDB" id="3204049at2759"/>
<dbReference type="Proteomes" id="UP000245910">
    <property type="component" value="Chromosome IIII"/>
</dbReference>
<dbReference type="EMBL" id="LN649232">
    <property type="protein sequence ID" value="CEI38538.1"/>
    <property type="molecule type" value="Genomic_DNA"/>
</dbReference>
<sequence>MAHQAERLPWQTLASVFDLKPTNPCQHDALNLHPRDEPETSQKLSKFLDAFFKTASLDARREREKYPEKYDPLDAGIFLRSMTGEEQDESIRMQYDNPPENQVILTDKLVDKITPKVRRWYPKDKDGSVSAKFEQGLLCPHVNDSDKCECVLPLKERQLAAFQRDYYPNDCFQFYAQNGEAYDNLKFVKALILLGEMDPILQVCSSDECYLHKWWENGPCMCEGFDLGWNMICKYAVIMYLNLNILYCFPETWQTDDGSPIDDYRNLASYQRAIRLCTISTGCEIATYPHRDVFGIQDEQFRLWPRPYDISRWKHTLKVDDSYVSRMRDRNPEWDIDSEPLNPYAYKLNFYPYGLMTYDEFLNFEKPVSYQPHLNDVPHVRWMIDQTGLPAELADDIFSRAEYIPTRSLPVDGKPLHPENKAELDRYLEECWQLIVRCFMLCFELENEDVDFERDIRRLFKNCLQEVFRCDCKNNVEMFYDFDGQY</sequence>
<dbReference type="AlphaFoldDB" id="A0A2L2T3Y2"/>
<name>A0A2L2T3Y2_9HYPO</name>
<accession>A0A2L2T3Y2</accession>
<dbReference type="GeneID" id="37262866"/>
<keyword evidence="2" id="KW-1185">Reference proteome</keyword>
<evidence type="ECO:0000313" key="1">
    <source>
        <dbReference type="EMBL" id="CEI38538.1"/>
    </source>
</evidence>
<organism evidence="1 2">
    <name type="scientific">Fusarium venenatum</name>
    <dbReference type="NCBI Taxonomy" id="56646"/>
    <lineage>
        <taxon>Eukaryota</taxon>
        <taxon>Fungi</taxon>
        <taxon>Dikarya</taxon>
        <taxon>Ascomycota</taxon>
        <taxon>Pezizomycotina</taxon>
        <taxon>Sordariomycetes</taxon>
        <taxon>Hypocreomycetidae</taxon>
        <taxon>Hypocreales</taxon>
        <taxon>Nectriaceae</taxon>
        <taxon>Fusarium</taxon>
    </lineage>
</organism>
<dbReference type="KEGG" id="fvn:FVRRES_11229"/>
<reference evidence="2" key="1">
    <citation type="submission" date="2014-10" db="EMBL/GenBank/DDBJ databases">
        <authorList>
            <person name="King R."/>
        </authorList>
    </citation>
    <scope>NUCLEOTIDE SEQUENCE [LARGE SCALE GENOMIC DNA]</scope>
    <source>
        <strain evidence="2">A3/5</strain>
    </source>
</reference>
<dbReference type="RefSeq" id="XP_025580934.1">
    <property type="nucleotide sequence ID" value="XM_025726360.2"/>
</dbReference>
<protein>
    <submittedName>
        <fullName evidence="1">Uncharacterized protein</fullName>
    </submittedName>
</protein>